<feature type="transmembrane region" description="Helical" evidence="1">
    <location>
        <begin position="95"/>
        <end position="115"/>
    </location>
</feature>
<organism evidence="3 4">
    <name type="scientific">Candidatus Tagabacteria bacterium RIFCSPLOWO2_01_FULL_39_11</name>
    <dbReference type="NCBI Taxonomy" id="1802295"/>
    <lineage>
        <taxon>Bacteria</taxon>
        <taxon>Candidatus Tagaibacteriota</taxon>
    </lineage>
</organism>
<feature type="transmembrane region" description="Helical" evidence="1">
    <location>
        <begin position="121"/>
        <end position="138"/>
    </location>
</feature>
<reference evidence="3 4" key="1">
    <citation type="journal article" date="2016" name="Nat. Commun.">
        <title>Thousands of microbial genomes shed light on interconnected biogeochemical processes in an aquifer system.</title>
        <authorList>
            <person name="Anantharaman K."/>
            <person name="Brown C.T."/>
            <person name="Hug L.A."/>
            <person name="Sharon I."/>
            <person name="Castelle C.J."/>
            <person name="Probst A.J."/>
            <person name="Thomas B.C."/>
            <person name="Singh A."/>
            <person name="Wilkins M.J."/>
            <person name="Karaoz U."/>
            <person name="Brodie E.L."/>
            <person name="Williams K.H."/>
            <person name="Hubbard S.S."/>
            <person name="Banfield J.F."/>
        </authorList>
    </citation>
    <scope>NUCLEOTIDE SEQUENCE [LARGE SCALE GENOMIC DNA]</scope>
</reference>
<proteinExistence type="predicted"/>
<dbReference type="InterPro" id="IPR018776">
    <property type="entry name" value="Membrane_prot_PTPS-rel_domain"/>
</dbReference>
<dbReference type="EMBL" id="MHQZ01000003">
    <property type="protein sequence ID" value="OHA14813.1"/>
    <property type="molecule type" value="Genomic_DNA"/>
</dbReference>
<gene>
    <name evidence="3" type="ORF">A2909_01320</name>
</gene>
<evidence type="ECO:0000313" key="3">
    <source>
        <dbReference type="EMBL" id="OHA14813.1"/>
    </source>
</evidence>
<sequence length="536" mass="60392">MHLRKYYYLILIILLSLIALWPFFKKGFFESHDGEWMVIRFSAFHQTLVSGQFPVRFVDRLNGNFGYPVPNFLYPLPFYLAEIPKFLGFGFVDSIKTVFAISSVVSAVAMFWALSQIFKRQAAFVGALLYLFVPYRFVDLYVRGSLGENVAFAFIPLSLGCLFKIKNGKPIFLPTLALSVAFLILSHNVIAVIFLPFFLALARLLIKDHFIKVISAFLLGIMAAAFFWLPALYDLQFVRLSQIKVSEVSHHLVTLADLIVPRWGYGPRPTGIGSFSPQAGLVSLAIFLGVFYLRIVGKVRSLLVDFLLLTFAVTFLLMSKISIPFWQIVPFVDTVQFPWRLLSLSVFVTSLLAANIIENATRKTAIATLLAIAAVISTIAYVRPVNFVDRNDGFYATNEDTTTVQDEYLPLWVKEKPLQRAQNKFEAVEGQAEISPVSIRSTIYKAHISASQQSKIQINTIYFPGFEVNANGRKLPINYQNKYGLITFDLPPGEHNVIVNFTGSPVHVASEAISSIALLIIGFTFYKLWSRKKIKN</sequence>
<protein>
    <recommendedName>
        <fullName evidence="2">Membrane protein 6-pyruvoyl-tetrahydropterin synthase-related domain-containing protein</fullName>
    </recommendedName>
</protein>
<evidence type="ECO:0000259" key="2">
    <source>
        <dbReference type="Pfam" id="PF10131"/>
    </source>
</evidence>
<dbReference type="AlphaFoldDB" id="A0A1G2LTD6"/>
<feature type="transmembrane region" description="Helical" evidence="1">
    <location>
        <begin position="337"/>
        <end position="357"/>
    </location>
</feature>
<feature type="transmembrane region" description="Helical" evidence="1">
    <location>
        <begin position="213"/>
        <end position="233"/>
    </location>
</feature>
<evidence type="ECO:0000313" key="4">
    <source>
        <dbReference type="Proteomes" id="UP000178302"/>
    </source>
</evidence>
<feature type="transmembrane region" description="Helical" evidence="1">
    <location>
        <begin position="302"/>
        <end position="325"/>
    </location>
</feature>
<feature type="domain" description="Membrane protein 6-pyruvoyl-tetrahydropterin synthase-related" evidence="2">
    <location>
        <begin position="74"/>
        <end position="387"/>
    </location>
</feature>
<dbReference type="Pfam" id="PF10131">
    <property type="entry name" value="PTPS_related"/>
    <property type="match status" value="1"/>
</dbReference>
<feature type="transmembrane region" description="Helical" evidence="1">
    <location>
        <begin position="171"/>
        <end position="201"/>
    </location>
</feature>
<keyword evidence="1" id="KW-0812">Transmembrane</keyword>
<feature type="transmembrane region" description="Helical" evidence="1">
    <location>
        <begin position="364"/>
        <end position="382"/>
    </location>
</feature>
<name>A0A1G2LTD6_9BACT</name>
<feature type="transmembrane region" description="Helical" evidence="1">
    <location>
        <begin position="512"/>
        <end position="529"/>
    </location>
</feature>
<dbReference type="Proteomes" id="UP000178302">
    <property type="component" value="Unassembled WGS sequence"/>
</dbReference>
<feature type="transmembrane region" description="Helical" evidence="1">
    <location>
        <begin position="275"/>
        <end position="295"/>
    </location>
</feature>
<evidence type="ECO:0000256" key="1">
    <source>
        <dbReference type="SAM" id="Phobius"/>
    </source>
</evidence>
<comment type="caution">
    <text evidence="3">The sequence shown here is derived from an EMBL/GenBank/DDBJ whole genome shotgun (WGS) entry which is preliminary data.</text>
</comment>
<feature type="transmembrane region" description="Helical" evidence="1">
    <location>
        <begin position="6"/>
        <end position="24"/>
    </location>
</feature>
<accession>A0A1G2LTD6</accession>
<keyword evidence="1" id="KW-1133">Transmembrane helix</keyword>
<keyword evidence="1" id="KW-0472">Membrane</keyword>